<protein>
    <recommendedName>
        <fullName evidence="4">DUF1688-domain-containing protein</fullName>
    </recommendedName>
</protein>
<feature type="compositionally biased region" description="Polar residues" evidence="1">
    <location>
        <begin position="326"/>
        <end position="343"/>
    </location>
</feature>
<feature type="region of interest" description="Disordered" evidence="1">
    <location>
        <begin position="744"/>
        <end position="765"/>
    </location>
</feature>
<gene>
    <name evidence="2" type="ORF">PANT_22d00127</name>
</gene>
<sequence>MQHPDYGHANQQGESPVPSPSHRRKQPSSSYVSTLSDALNITTPTSLRKKTLASPAASHAAPASQCQPAAASHPTTPAKDRALRTPTRHPAPPQLLSLSGHEAFSSPGTPASPWSAFPVRESVLGQDDATPHPTSRQQYRTLARDQEWLMSGSSSQRTFDMFASGPQPRPMPISHASHPVGSMPNTASELGSEGDDLKFPSASTTGGAVPTTASGAFRSYREQPSGDQRVQGSGPALLPDPIASTSVLSPTSNASLSPTPAMSAFPIGFNDASFLSSIFQQETPSLSTHLLPSGDLTDQLGPQTMHDPVSHPPPFDPAGQHARSVGQRTTVSDSPAASNTQRDSIGLLPRQPSAASASSVYLHSPSTLATSSYSASTGGRETTQVAGAESQVHMYDDRAFLLPVNSGGGQDGGSKAVEKEALSGLGLNLDVSSPTAHGKAGRIPSAPSGFMLVDEMGRWLLGSNDPLASAHSYNDSGALHHRAGRWHQNEASSASLGATTEASFTSTSNSSTWDTSFNDLHSSISGAHSATASNHLTTTPASSIGLSQSQSRGTEKPAPMDPEAMGALRPGATPEVAMHDFSEFGQSVSIEQMAEERWRTWPRSRDSVVLQNRASTSALPATQEPMVAATPPRADERTSFESLSVSSSSTRSRLMAEPYNKNMRSGRPSSSASTSSRSSVGNLAANEAQVSSGTTGPTRPRSHVASGSLRMSTAGRTGSSGGLNVDGGFNPTERVSGTALALRRARGMSQASMSPSSTGASSMKLTRSSDAILPPNSAASSAVKARHSIALQRNAKSSEGASLVTRRPQSVLETSADLESLRRLATAPNQARGKVGFNEVSVALDTLRMFFTQKPQDDSVKPKEPVADEESQPVAADGNDAGSPSKPGRTLRRTKGILPPRGVFASVDEFGTLQTPAASPMHGDSGDSTSILRPGHGRSQSVGGGRMTLQTRPGPSFGRQDDRMAVLEDLSERVLRLQAESERQRERQAAATMPPPPARPASMMAQQQQSPEYATTFEPGGLEGRESQLWQAVVKDPVSRSAARMVGCGAAVQLRIARTLLVPHEPPRPVDNSIAATHILSPFIFPPSLSHPSTKKMSAASSSVSADVAYLRTLPAVRERCYKIFGEAAAQGSLEYFRYDASREEAVADYCIDIIARDYGTDYASIPPHGRWRHFDVGNIPRVTTLLSSWAALSTPTSTPAVDATEAARRLVDLFMVSVLLDAGAGTKWTYEEKKTGLSYGRSEGLAVASLDMFTAGRFCAESDSSAGPGGNHKATAAGLQNLSSDMLAIDMQVHPDTNPMTGLEGRAALLSKLGQALESDVHGFFRGPSGAAPSQRRPGFLVDYLATHPTTRTVDGKVAVSLPVLWEVLMYGLAPIWPASRTHLDGVAMGDVWPNATLARLSGVAADSAGAMVPFHKLSQWMCYSLQEAMTATLGWTFTDAEHGTGLPEYRNGGLFVDLGVLVPKQTLLDASLDKGEVPAIPAEHPAVVEWRALTVVLLDRTAEKIREKLGLKPEQLNLKQVLEAATWKGGRQIAAEKRPDTKGPPINVISDGTVF</sequence>
<feature type="compositionally biased region" description="Polar residues" evidence="1">
    <location>
        <begin position="533"/>
        <end position="552"/>
    </location>
</feature>
<accession>M9LSD2</accession>
<feature type="compositionally biased region" description="Low complexity" evidence="1">
    <location>
        <begin position="640"/>
        <end position="653"/>
    </location>
</feature>
<feature type="region of interest" description="Disordered" evidence="1">
    <location>
        <begin position="289"/>
        <end position="351"/>
    </location>
</feature>
<feature type="region of interest" description="Disordered" evidence="1">
    <location>
        <begin position="533"/>
        <end position="568"/>
    </location>
</feature>
<feature type="region of interest" description="Disordered" evidence="1">
    <location>
        <begin position="614"/>
        <end position="731"/>
    </location>
</feature>
<evidence type="ECO:0008006" key="4">
    <source>
        <dbReference type="Google" id="ProtNLM"/>
    </source>
</evidence>
<feature type="region of interest" description="Disordered" evidence="1">
    <location>
        <begin position="916"/>
        <end position="960"/>
    </location>
</feature>
<dbReference type="PANTHER" id="PTHR31687:SF3">
    <property type="entry name" value="PROTEIN URG3"/>
    <property type="match status" value="1"/>
</dbReference>
<organism evidence="2 3">
    <name type="scientific">Pseudozyma antarctica (strain T-34)</name>
    <name type="common">Yeast</name>
    <name type="synonym">Candida antarctica</name>
    <dbReference type="NCBI Taxonomy" id="1151754"/>
    <lineage>
        <taxon>Eukaryota</taxon>
        <taxon>Fungi</taxon>
        <taxon>Dikarya</taxon>
        <taxon>Basidiomycota</taxon>
        <taxon>Ustilaginomycotina</taxon>
        <taxon>Ustilaginomycetes</taxon>
        <taxon>Ustilaginales</taxon>
        <taxon>Ustilaginaceae</taxon>
        <taxon>Moesziomyces</taxon>
    </lineage>
</organism>
<feature type="region of interest" description="Disordered" evidence="1">
    <location>
        <begin position="1"/>
        <end position="116"/>
    </location>
</feature>
<feature type="compositionally biased region" description="Polar residues" evidence="1">
    <location>
        <begin position="688"/>
        <end position="697"/>
    </location>
</feature>
<dbReference type="STRING" id="1151754.M9LSD2"/>
<feature type="region of interest" description="Disordered" evidence="1">
    <location>
        <begin position="854"/>
        <end position="895"/>
    </location>
</feature>
<feature type="compositionally biased region" description="Basic and acidic residues" evidence="1">
    <location>
        <begin position="855"/>
        <end position="866"/>
    </location>
</feature>
<reference evidence="3" key="1">
    <citation type="journal article" date="2013" name="Genome Announc.">
        <title>Genome sequence of the basidiomycetous yeast Pseudozyma antarctica T-34, a producer of the glycolipid biosurfactants mannosylerythritol lipids.</title>
        <authorList>
            <person name="Morita T."/>
            <person name="Koike H."/>
            <person name="Koyama Y."/>
            <person name="Hagiwara H."/>
            <person name="Ito E."/>
            <person name="Fukuoka T."/>
            <person name="Imura T."/>
            <person name="Machida M."/>
            <person name="Kitamoto D."/>
        </authorList>
    </citation>
    <scope>NUCLEOTIDE SEQUENCE [LARGE SCALE GENOMIC DNA]</scope>
    <source>
        <strain evidence="3">T-34</strain>
    </source>
</reference>
<feature type="compositionally biased region" description="Polar residues" evidence="1">
    <location>
        <begin position="201"/>
        <end position="212"/>
    </location>
</feature>
<dbReference type="Pfam" id="PF07958">
    <property type="entry name" value="DUF1688"/>
    <property type="match status" value="1"/>
</dbReference>
<evidence type="ECO:0000313" key="2">
    <source>
        <dbReference type="EMBL" id="GAC76656.1"/>
    </source>
</evidence>
<dbReference type="InterPro" id="IPR012469">
    <property type="entry name" value="DUF1688"/>
</dbReference>
<feature type="compositionally biased region" description="Polar residues" evidence="1">
    <location>
        <begin position="27"/>
        <end position="46"/>
    </location>
</feature>
<dbReference type="Proteomes" id="UP000011976">
    <property type="component" value="Unassembled WGS sequence"/>
</dbReference>
<feature type="region of interest" description="Disordered" evidence="1">
    <location>
        <begin position="172"/>
        <end position="212"/>
    </location>
</feature>
<dbReference type="PANTHER" id="PTHR31687">
    <property type="match status" value="1"/>
</dbReference>
<feature type="compositionally biased region" description="Low complexity" evidence="1">
    <location>
        <begin position="53"/>
        <end position="74"/>
    </location>
</feature>
<dbReference type="EMBL" id="DF196788">
    <property type="protein sequence ID" value="GAC76656.1"/>
    <property type="molecule type" value="Genomic_DNA"/>
</dbReference>
<feature type="compositionally biased region" description="Low complexity" evidence="1">
    <location>
        <begin position="665"/>
        <end position="679"/>
    </location>
</feature>
<proteinExistence type="predicted"/>
<dbReference type="OrthoDB" id="2153176at2759"/>
<evidence type="ECO:0000313" key="3">
    <source>
        <dbReference type="Proteomes" id="UP000011976"/>
    </source>
</evidence>
<feature type="region of interest" description="Disordered" evidence="1">
    <location>
        <begin position="980"/>
        <end position="1002"/>
    </location>
</feature>
<evidence type="ECO:0000256" key="1">
    <source>
        <dbReference type="SAM" id="MobiDB-lite"/>
    </source>
</evidence>
<name>M9LSD2_PSEA3</name>
<feature type="compositionally biased region" description="Low complexity" evidence="1">
    <location>
        <begin position="747"/>
        <end position="763"/>
    </location>
</feature>